<dbReference type="WBParaSite" id="nRc.2.0.1.t22117-RA">
    <property type="protein sequence ID" value="nRc.2.0.1.t22117-RA"/>
    <property type="gene ID" value="nRc.2.0.1.g22117"/>
</dbReference>
<reference evidence="2" key="1">
    <citation type="submission" date="2022-11" db="UniProtKB">
        <authorList>
            <consortium name="WormBaseParasite"/>
        </authorList>
    </citation>
    <scope>IDENTIFICATION</scope>
</reference>
<organism evidence="1 2">
    <name type="scientific">Romanomermis culicivorax</name>
    <name type="common">Nematode worm</name>
    <dbReference type="NCBI Taxonomy" id="13658"/>
    <lineage>
        <taxon>Eukaryota</taxon>
        <taxon>Metazoa</taxon>
        <taxon>Ecdysozoa</taxon>
        <taxon>Nematoda</taxon>
        <taxon>Enoplea</taxon>
        <taxon>Dorylaimia</taxon>
        <taxon>Mermithida</taxon>
        <taxon>Mermithoidea</taxon>
        <taxon>Mermithidae</taxon>
        <taxon>Romanomermis</taxon>
    </lineage>
</organism>
<sequence>MYFSAKSRPTNAETSSECKKLCSAKCMSQTLYSLLDDEYTRYLKFTNGWMAIGRTSGFNVRRNNSLRLE</sequence>
<dbReference type="Proteomes" id="UP000887565">
    <property type="component" value="Unplaced"/>
</dbReference>
<protein>
    <submittedName>
        <fullName evidence="2">Uncharacterized protein</fullName>
    </submittedName>
</protein>
<evidence type="ECO:0000313" key="1">
    <source>
        <dbReference type="Proteomes" id="UP000887565"/>
    </source>
</evidence>
<accession>A0A915J6M5</accession>
<keyword evidence="1" id="KW-1185">Reference proteome</keyword>
<dbReference type="AlphaFoldDB" id="A0A915J6M5"/>
<proteinExistence type="predicted"/>
<evidence type="ECO:0000313" key="2">
    <source>
        <dbReference type="WBParaSite" id="nRc.2.0.1.t22117-RA"/>
    </source>
</evidence>
<name>A0A915J6M5_ROMCU</name>